<reference evidence="1 2" key="1">
    <citation type="submission" date="2018-09" db="EMBL/GenBank/DDBJ databases">
        <title>Genomic Encyclopedia of Archaeal and Bacterial Type Strains, Phase II (KMG-II): from individual species to whole genera.</title>
        <authorList>
            <person name="Goeker M."/>
        </authorList>
    </citation>
    <scope>NUCLEOTIDE SEQUENCE [LARGE SCALE GENOMIC DNA]</scope>
    <source>
        <strain evidence="1 2">DSM 26283</strain>
    </source>
</reference>
<accession>A0A420DMA5</accession>
<proteinExistence type="predicted"/>
<name>A0A420DMA5_9FLAO</name>
<dbReference type="EMBL" id="RAQJ01000002">
    <property type="protein sequence ID" value="RKE95373.1"/>
    <property type="molecule type" value="Genomic_DNA"/>
</dbReference>
<comment type="caution">
    <text evidence="1">The sequence shown here is derived from an EMBL/GenBank/DDBJ whole genome shotgun (WGS) entry which is preliminary data.</text>
</comment>
<evidence type="ECO:0000313" key="1">
    <source>
        <dbReference type="EMBL" id="RKE95373.1"/>
    </source>
</evidence>
<protein>
    <submittedName>
        <fullName evidence="1">Uncharacterized protein</fullName>
    </submittedName>
</protein>
<dbReference type="OrthoDB" id="9905749at2"/>
<evidence type="ECO:0000313" key="2">
    <source>
        <dbReference type="Proteomes" id="UP000284892"/>
    </source>
</evidence>
<dbReference type="AlphaFoldDB" id="A0A420DMA5"/>
<organism evidence="1 2">
    <name type="scientific">Ichthyenterobacterium magnum</name>
    <dbReference type="NCBI Taxonomy" id="1230530"/>
    <lineage>
        <taxon>Bacteria</taxon>
        <taxon>Pseudomonadati</taxon>
        <taxon>Bacteroidota</taxon>
        <taxon>Flavobacteriia</taxon>
        <taxon>Flavobacteriales</taxon>
        <taxon>Flavobacteriaceae</taxon>
        <taxon>Ichthyenterobacterium</taxon>
    </lineage>
</organism>
<dbReference type="Proteomes" id="UP000284892">
    <property type="component" value="Unassembled WGS sequence"/>
</dbReference>
<keyword evidence="2" id="KW-1185">Reference proteome</keyword>
<dbReference type="RefSeq" id="WP_120200684.1">
    <property type="nucleotide sequence ID" value="NZ_RAQJ01000002.1"/>
</dbReference>
<sequence>METKEQISNSNINVGAENKAITIIVKANALFNAKYKPINLENVIDEYVSLVDADGLTSPFGANNKDYLTYVYMKYGITWSIVLNTEKGEDKGYNVHLVDVVHDPKSGNPNFFTKEVLKANDKNEIYGEITVNPDLKDKEDSYTIHFYISKGDEKSAILPIDPKLQIRGKL</sequence>
<gene>
    <name evidence="1" type="ORF">BXY80_1560</name>
</gene>